<feature type="region of interest" description="Disordered" evidence="2">
    <location>
        <begin position="737"/>
        <end position="828"/>
    </location>
</feature>
<keyword evidence="1" id="KW-0862">Zinc</keyword>
<keyword evidence="5" id="KW-1185">Reference proteome</keyword>
<dbReference type="GO" id="GO:0008270">
    <property type="term" value="F:zinc ion binding"/>
    <property type="evidence" value="ECO:0007669"/>
    <property type="project" value="UniProtKB-KW"/>
</dbReference>
<gene>
    <name evidence="4" type="ORF">Plil01_001354300</name>
</gene>
<sequence length="828" mass="91497">MESPQDDSVVVAGDDNQTLSSGEFNFNEHNYVVGDTELAGISERYIETRNEADLHNFSFITSDTSMGIPPRKVHSATPSSSGFGSHNTYEEMPRPYTSAGIDAPPSSASRLVRQSKKKHSAVRKQMARDSEMSPEERPRSADVNGWGDFDTDRLLRDESAFPHDRSNQGSLDTLDKQRSKSRKSRRSTPATSSPRPNPWEGYLHLYNDTKESSRPAVQVLRQKTIEILNLDLVAQTNQPTARASTTPKPLLGRASLERLISSRSRPATSYISRPTTPTLLFGSEIPDTPNNRTFIFKRFDELWSLISHRSPISPYEEPSESETALNFSAQTRSPFECSMTMVKICKVVGISLTPSAATHLSFWYTNEYGVDFESFCDLVVQGAIQPALRHFNLDNTIDEYVAAIDTIVQSIVTSAPARRRKDKPAPLDCPRRLKELNEIQPVFMSWKAGISPRLVQPAEDPAPTPTRALVTAERVRRALEASASQRMLAHQFPSEEARVTHVENIRRKVQLHKSWKFTSDGKIVDRGISSPNTQLVSRGSEASSRNEWSTVSISNAGLSEMLECSHSVLPTSAGVGFVENVLEEGDRPELPAATDRKDTISDKCKDGQNDEVLVCCSCSVRSAVLWCSSCFTVNCQKCWQEIHSCTVDMSIVSSAAAKKPLLGPTALAMKKKRCGSATLRPPVAMIYLPTKAIIPGALARGNPIVRHRRKSSNQVTSKDEIPAVVANAILPKLNQSQSDISLQRRHESPQLESTPSTTDSTADLVKSLMLRMSPSTPTPGSRSTGSHTSKEGVMRMHKHHAPSRPNLHLAPVSLDPDLLLSNTPDRRR</sequence>
<accession>A0A9W6X4X0</accession>
<dbReference type="PROSITE" id="PS50119">
    <property type="entry name" value="ZF_BBOX"/>
    <property type="match status" value="1"/>
</dbReference>
<reference evidence="4" key="1">
    <citation type="submission" date="2023-04" db="EMBL/GenBank/DDBJ databases">
        <title>Phytophthora lilii NBRC 32176.</title>
        <authorList>
            <person name="Ichikawa N."/>
            <person name="Sato H."/>
            <person name="Tonouchi N."/>
        </authorList>
    </citation>
    <scope>NUCLEOTIDE SEQUENCE</scope>
    <source>
        <strain evidence="4">NBRC 32176</strain>
    </source>
</reference>
<evidence type="ECO:0000313" key="5">
    <source>
        <dbReference type="Proteomes" id="UP001165083"/>
    </source>
</evidence>
<feature type="compositionally biased region" description="Basic and acidic residues" evidence="2">
    <location>
        <begin position="150"/>
        <end position="166"/>
    </location>
</feature>
<feature type="compositionally biased region" description="Polar residues" evidence="2">
    <location>
        <begin position="750"/>
        <end position="761"/>
    </location>
</feature>
<organism evidence="4 5">
    <name type="scientific">Phytophthora lilii</name>
    <dbReference type="NCBI Taxonomy" id="2077276"/>
    <lineage>
        <taxon>Eukaryota</taxon>
        <taxon>Sar</taxon>
        <taxon>Stramenopiles</taxon>
        <taxon>Oomycota</taxon>
        <taxon>Peronosporomycetes</taxon>
        <taxon>Peronosporales</taxon>
        <taxon>Peronosporaceae</taxon>
        <taxon>Phytophthora</taxon>
    </lineage>
</organism>
<dbReference type="OrthoDB" id="168462at2759"/>
<dbReference type="AlphaFoldDB" id="A0A9W6X4X0"/>
<keyword evidence="1" id="KW-0863">Zinc-finger</keyword>
<feature type="compositionally biased region" description="Low complexity" evidence="2">
    <location>
        <begin position="773"/>
        <end position="787"/>
    </location>
</feature>
<feature type="domain" description="B box-type" evidence="3">
    <location>
        <begin position="610"/>
        <end position="654"/>
    </location>
</feature>
<dbReference type="EMBL" id="BSXW01000925">
    <property type="protein sequence ID" value="GMF31680.1"/>
    <property type="molecule type" value="Genomic_DNA"/>
</dbReference>
<dbReference type="CDD" id="cd19757">
    <property type="entry name" value="Bbox1"/>
    <property type="match status" value="1"/>
</dbReference>
<evidence type="ECO:0000256" key="2">
    <source>
        <dbReference type="SAM" id="MobiDB-lite"/>
    </source>
</evidence>
<feature type="compositionally biased region" description="Basic and acidic residues" evidence="2">
    <location>
        <begin position="126"/>
        <end position="140"/>
    </location>
</feature>
<protein>
    <submittedName>
        <fullName evidence="4">Unnamed protein product</fullName>
    </submittedName>
</protein>
<evidence type="ECO:0000256" key="1">
    <source>
        <dbReference type="PROSITE-ProRule" id="PRU00024"/>
    </source>
</evidence>
<feature type="compositionally biased region" description="Basic residues" evidence="2">
    <location>
        <begin position="113"/>
        <end position="122"/>
    </location>
</feature>
<comment type="caution">
    <text evidence="4">The sequence shown here is derived from an EMBL/GenBank/DDBJ whole genome shotgun (WGS) entry which is preliminary data.</text>
</comment>
<dbReference type="Proteomes" id="UP001165083">
    <property type="component" value="Unassembled WGS sequence"/>
</dbReference>
<dbReference type="InterPro" id="IPR000315">
    <property type="entry name" value="Znf_B-box"/>
</dbReference>
<evidence type="ECO:0000259" key="3">
    <source>
        <dbReference type="PROSITE" id="PS50119"/>
    </source>
</evidence>
<name>A0A9W6X4X0_9STRA</name>
<feature type="region of interest" description="Disordered" evidence="2">
    <location>
        <begin position="1"/>
        <end position="23"/>
    </location>
</feature>
<feature type="region of interest" description="Disordered" evidence="2">
    <location>
        <begin position="70"/>
        <end position="203"/>
    </location>
</feature>
<evidence type="ECO:0000313" key="4">
    <source>
        <dbReference type="EMBL" id="GMF31680.1"/>
    </source>
</evidence>
<proteinExistence type="predicted"/>
<feature type="compositionally biased region" description="Polar residues" evidence="2">
    <location>
        <begin position="76"/>
        <end position="87"/>
    </location>
</feature>
<keyword evidence="1" id="KW-0479">Metal-binding</keyword>